<comment type="catalytic activity">
    <reaction evidence="16 17">
        <text>N(4)-(alpha-D-Man-(1-&gt;3)-[alpha-D-Man-(1-&gt;3)-[alpha-D-Man-(1-&gt;6)]-alpha-D-Man-(1-&gt;6)]-beta-D-Man-(1-&gt;4)-beta-D-GlcNAc-(1-&gt;4)-beta-D-GlcNAc)-L-asparaginyl-[protein] (N-glucan mannose isomer 5A1,2) + UDP-N-acetyl-alpha-D-glucosamine = N(4)-{beta-D-GlcNAc-(1-&gt;2)-alpha-D-Man-(1-&gt;3)-[alpha-D-Man-(1-&gt;3)-[alpha-D-Man-(1-&gt;6)]-alpha-D-Man-(1-&gt;6)]-beta-D-Man-(1-&gt;4)-beta-D-GlcNAc-(1-&gt;4)-beta-D-GlcNAc}-L-asparaginyl-[protein] + UDP + H(+)</text>
        <dbReference type="Rhea" id="RHEA:11456"/>
        <dbReference type="Rhea" id="RHEA-COMP:14367"/>
        <dbReference type="Rhea" id="RHEA-COMP:14368"/>
        <dbReference type="ChEBI" id="CHEBI:15378"/>
        <dbReference type="ChEBI" id="CHEBI:57705"/>
        <dbReference type="ChEBI" id="CHEBI:58223"/>
        <dbReference type="ChEBI" id="CHEBI:59087"/>
        <dbReference type="ChEBI" id="CHEBI:60625"/>
        <dbReference type="EC" id="2.4.1.101"/>
    </reaction>
</comment>
<protein>
    <recommendedName>
        <fullName evidence="14 17">Alpha-1,3-mannosyl-glycoprotein 2-beta-N-acetylglucosaminyltransferase</fullName>
        <shortName evidence="17">GNT-I</shortName>
        <shortName evidence="17">GlcNAc-T I</shortName>
        <ecNumber evidence="14 17">2.4.1.101</ecNumber>
    </recommendedName>
    <alternativeName>
        <fullName evidence="15 17">N-glycosyl-oligosaccharide-glycoprotein N-acetylglucosaminyltransferase I</fullName>
    </alternativeName>
</protein>
<dbReference type="Gene3D" id="3.90.550.10">
    <property type="entry name" value="Spore Coat Polysaccharide Biosynthesis Protein SpsA, Chain A"/>
    <property type="match status" value="1"/>
</dbReference>
<dbReference type="WBParaSite" id="OFLC_0000626301-mRNA-1">
    <property type="protein sequence ID" value="OFLC_0000626301-mRNA-1"/>
    <property type="gene ID" value="OFLC_0000626301"/>
</dbReference>
<name>A0A183HFK2_9BILA</name>
<dbReference type="UniPathway" id="UPA00378"/>
<dbReference type="GO" id="GO:0030145">
    <property type="term" value="F:manganese ion binding"/>
    <property type="evidence" value="ECO:0007669"/>
    <property type="project" value="UniProtKB-UniRule"/>
</dbReference>
<keyword evidence="5" id="KW-0808">Transferase</keyword>
<comment type="pathway">
    <text evidence="2 17">Protein modification; protein glycosylation.</text>
</comment>
<dbReference type="GO" id="GO:0000139">
    <property type="term" value="C:Golgi membrane"/>
    <property type="evidence" value="ECO:0007669"/>
    <property type="project" value="UniProtKB-SubCell"/>
</dbReference>
<dbReference type="GO" id="GO:0006487">
    <property type="term" value="P:protein N-linked glycosylation"/>
    <property type="evidence" value="ECO:0007669"/>
    <property type="project" value="TreeGrafter"/>
</dbReference>
<dbReference type="PANTHER" id="PTHR10468">
    <property type="entry name" value="PROTEIN O-LINKED-MANNOSE BETA-1,2-N-ACETYLGLUCOSAMINYLTRANSFERASE 1/ALPHA-1,3-MANNOSYL-GLYCOPROTEIN 2-BETA-N-ACETYLGLUCOSAMINYLTRANSFERASE"/>
    <property type="match status" value="1"/>
</dbReference>
<evidence type="ECO:0000256" key="15">
    <source>
        <dbReference type="ARBA" id="ARBA00041712"/>
    </source>
</evidence>
<dbReference type="GO" id="GO:0003827">
    <property type="term" value="F:alpha-1,3-mannosylglycoprotein 2-beta-N-acetylglucosaminyltransferase activity"/>
    <property type="evidence" value="ECO:0007669"/>
    <property type="project" value="UniProtKB-UniRule"/>
</dbReference>
<sequence>LISKFFKIETKVKYLNEITDDLDIAPDFFEYFSATRPLLDIDKTLYCVSAWNDNGKNYLIDRKQPELLYRSDFFPGLGWMMTKELWDELSPIWPNGFWDDWIRNNTIRKNRACIRPEISRTGMTLEGRKGASKNSLHYRGLFFTEHLTNIVINEVFVNFTNFNLRYLLQENYDSAFLKRVYSAPLISLTELATFGNDTVRIQYKTLISYLRIANQLKIMRDFKDGVPRTAYLGVVTCFINGTRIYIAPDRSSWSGYDPKWEAP</sequence>
<evidence type="ECO:0000256" key="5">
    <source>
        <dbReference type="ARBA" id="ARBA00022679"/>
    </source>
</evidence>
<dbReference type="Pfam" id="PF03071">
    <property type="entry name" value="GNT-I"/>
    <property type="match status" value="1"/>
</dbReference>
<evidence type="ECO:0000256" key="8">
    <source>
        <dbReference type="ARBA" id="ARBA00022968"/>
    </source>
</evidence>
<keyword evidence="10 17" id="KW-0333">Golgi apparatus</keyword>
<organism evidence="18">
    <name type="scientific">Onchocerca flexuosa</name>
    <dbReference type="NCBI Taxonomy" id="387005"/>
    <lineage>
        <taxon>Eukaryota</taxon>
        <taxon>Metazoa</taxon>
        <taxon>Ecdysozoa</taxon>
        <taxon>Nematoda</taxon>
        <taxon>Chromadorea</taxon>
        <taxon>Rhabditida</taxon>
        <taxon>Spirurina</taxon>
        <taxon>Spiruromorpha</taxon>
        <taxon>Filarioidea</taxon>
        <taxon>Onchocercidae</taxon>
        <taxon>Onchocerca</taxon>
    </lineage>
</organism>
<evidence type="ECO:0000256" key="1">
    <source>
        <dbReference type="ARBA" id="ARBA00004323"/>
    </source>
</evidence>
<dbReference type="Gene3D" id="3.10.180.20">
    <property type="entry name" value="N-Acetylglucosaminyltransferase I, Domain 2"/>
    <property type="match status" value="1"/>
</dbReference>
<keyword evidence="11" id="KW-0472">Membrane</keyword>
<dbReference type="SUPFAM" id="SSF53448">
    <property type="entry name" value="Nucleotide-diphospho-sugar transferases"/>
    <property type="match status" value="1"/>
</dbReference>
<dbReference type="AlphaFoldDB" id="A0A183HFK2"/>
<accession>A0A183HFK2</accession>
<keyword evidence="8 17" id="KW-0735">Signal-anchor</keyword>
<evidence type="ECO:0000256" key="7">
    <source>
        <dbReference type="ARBA" id="ARBA00022723"/>
    </source>
</evidence>
<dbReference type="InterPro" id="IPR004139">
    <property type="entry name" value="Glyco_trans_13"/>
</dbReference>
<evidence type="ECO:0000256" key="10">
    <source>
        <dbReference type="ARBA" id="ARBA00023034"/>
    </source>
</evidence>
<reference evidence="18" key="1">
    <citation type="submission" date="2016-06" db="UniProtKB">
        <authorList>
            <consortium name="WormBaseParasite"/>
        </authorList>
    </citation>
    <scope>IDENTIFICATION</scope>
</reference>
<evidence type="ECO:0000256" key="9">
    <source>
        <dbReference type="ARBA" id="ARBA00022989"/>
    </source>
</evidence>
<comment type="function">
    <text evidence="13 17">Initiates complex N-linked carbohydrate formation. Essential for the conversion of high-mannose to hybrid and complex N-glycans.</text>
</comment>
<evidence type="ECO:0000256" key="4">
    <source>
        <dbReference type="ARBA" id="ARBA00022676"/>
    </source>
</evidence>
<comment type="subcellular location">
    <subcellularLocation>
        <location evidence="1 17">Golgi apparatus membrane</location>
        <topology evidence="1 17">Single-pass type II membrane protein</topology>
    </subcellularLocation>
</comment>
<dbReference type="PANTHER" id="PTHR10468:SF0">
    <property type="entry name" value="ALPHA-1,3-MANNOSYL-GLYCOPROTEIN 2-BETA-N-ACETYLGLUCOSAMINYLTRANSFERASE"/>
    <property type="match status" value="1"/>
</dbReference>
<evidence type="ECO:0000256" key="13">
    <source>
        <dbReference type="ARBA" id="ARBA00037706"/>
    </source>
</evidence>
<evidence type="ECO:0000256" key="12">
    <source>
        <dbReference type="ARBA" id="ARBA00023211"/>
    </source>
</evidence>
<evidence type="ECO:0000313" key="18">
    <source>
        <dbReference type="WBParaSite" id="OFLC_0000626301-mRNA-1"/>
    </source>
</evidence>
<evidence type="ECO:0000256" key="17">
    <source>
        <dbReference type="RuleBase" id="RU368119"/>
    </source>
</evidence>
<evidence type="ECO:0000256" key="2">
    <source>
        <dbReference type="ARBA" id="ARBA00004922"/>
    </source>
</evidence>
<evidence type="ECO:0000256" key="3">
    <source>
        <dbReference type="ARBA" id="ARBA00006492"/>
    </source>
</evidence>
<dbReference type="EC" id="2.4.1.101" evidence="14 17"/>
<keyword evidence="6" id="KW-0812">Transmembrane</keyword>
<keyword evidence="12 17" id="KW-0464">Manganese</keyword>
<evidence type="ECO:0000256" key="11">
    <source>
        <dbReference type="ARBA" id="ARBA00023136"/>
    </source>
</evidence>
<evidence type="ECO:0000256" key="16">
    <source>
        <dbReference type="ARBA" id="ARBA00049421"/>
    </source>
</evidence>
<keyword evidence="7 17" id="KW-0479">Metal-binding</keyword>
<dbReference type="STRING" id="387005.A0A183HFK2"/>
<dbReference type="InterPro" id="IPR052261">
    <property type="entry name" value="Glycosyltransferase_13"/>
</dbReference>
<keyword evidence="4 17" id="KW-0328">Glycosyltransferase</keyword>
<comment type="cofactor">
    <cofactor evidence="17">
        <name>Mn(2+)</name>
        <dbReference type="ChEBI" id="CHEBI:29035"/>
    </cofactor>
    <text evidence="17">The cofactor is mostly bound to the substrate.</text>
</comment>
<evidence type="ECO:0000256" key="6">
    <source>
        <dbReference type="ARBA" id="ARBA00022692"/>
    </source>
</evidence>
<comment type="similarity">
    <text evidence="3 17">Belongs to the glycosyltransferase 13 family.</text>
</comment>
<proteinExistence type="inferred from homology"/>
<dbReference type="InterPro" id="IPR029044">
    <property type="entry name" value="Nucleotide-diphossugar_trans"/>
</dbReference>
<evidence type="ECO:0000256" key="14">
    <source>
        <dbReference type="ARBA" id="ARBA00038949"/>
    </source>
</evidence>
<keyword evidence="9" id="KW-1133">Transmembrane helix</keyword>